<dbReference type="WBParaSite" id="TREG1_81630.1">
    <property type="protein sequence ID" value="TREG1_81630.1"/>
    <property type="gene ID" value="TREG1_81630"/>
</dbReference>
<feature type="region of interest" description="Disordered" evidence="4">
    <location>
        <begin position="181"/>
        <end position="205"/>
    </location>
</feature>
<feature type="compositionally biased region" description="Polar residues" evidence="4">
    <location>
        <begin position="610"/>
        <end position="621"/>
    </location>
</feature>
<dbReference type="GO" id="GO:0000978">
    <property type="term" value="F:RNA polymerase II cis-regulatory region sequence-specific DNA binding"/>
    <property type="evidence" value="ECO:0007669"/>
    <property type="project" value="TreeGrafter"/>
</dbReference>
<feature type="compositionally biased region" description="Low complexity" evidence="4">
    <location>
        <begin position="713"/>
        <end position="723"/>
    </location>
</feature>
<dbReference type="GO" id="GO:0007517">
    <property type="term" value="P:muscle organ development"/>
    <property type="evidence" value="ECO:0007669"/>
    <property type="project" value="InterPro"/>
</dbReference>
<feature type="compositionally biased region" description="Polar residues" evidence="4">
    <location>
        <begin position="693"/>
        <end position="703"/>
    </location>
</feature>
<dbReference type="FunFam" id="4.10.280.10:FF:000005">
    <property type="entry name" value="Myogenic factor"/>
    <property type="match status" value="1"/>
</dbReference>
<protein>
    <recommendedName>
        <fullName evidence="5">BHLH domain-containing protein</fullName>
    </recommendedName>
</protein>
<evidence type="ECO:0000256" key="4">
    <source>
        <dbReference type="SAM" id="MobiDB-lite"/>
    </source>
</evidence>
<feature type="compositionally biased region" description="Polar residues" evidence="4">
    <location>
        <begin position="628"/>
        <end position="656"/>
    </location>
</feature>
<feature type="domain" description="BHLH" evidence="5">
    <location>
        <begin position="819"/>
        <end position="870"/>
    </location>
</feature>
<dbReference type="GO" id="GO:0045663">
    <property type="term" value="P:positive regulation of myoblast differentiation"/>
    <property type="evidence" value="ECO:0007669"/>
    <property type="project" value="TreeGrafter"/>
</dbReference>
<feature type="compositionally biased region" description="Polar residues" evidence="4">
    <location>
        <begin position="677"/>
        <end position="686"/>
    </location>
</feature>
<evidence type="ECO:0000256" key="1">
    <source>
        <dbReference type="ARBA" id="ARBA00004123"/>
    </source>
</evidence>
<dbReference type="GO" id="GO:0000981">
    <property type="term" value="F:DNA-binding transcription factor activity, RNA polymerase II-specific"/>
    <property type="evidence" value="ECO:0007669"/>
    <property type="project" value="TreeGrafter"/>
</dbReference>
<keyword evidence="3" id="KW-0539">Nucleus</keyword>
<dbReference type="InterPro" id="IPR039704">
    <property type="entry name" value="Myogenic_factor"/>
</dbReference>
<feature type="region of interest" description="Disordered" evidence="4">
    <location>
        <begin position="762"/>
        <end position="796"/>
    </location>
</feature>
<feature type="region of interest" description="Disordered" evidence="4">
    <location>
        <begin position="19"/>
        <end position="45"/>
    </location>
</feature>
<evidence type="ECO:0000259" key="5">
    <source>
        <dbReference type="PROSITE" id="PS50888"/>
    </source>
</evidence>
<feature type="region of interest" description="Disordered" evidence="4">
    <location>
        <begin position="547"/>
        <end position="575"/>
    </location>
</feature>
<organism evidence="6 7">
    <name type="scientific">Trichobilharzia regenti</name>
    <name type="common">Nasal bird schistosome</name>
    <dbReference type="NCBI Taxonomy" id="157069"/>
    <lineage>
        <taxon>Eukaryota</taxon>
        <taxon>Metazoa</taxon>
        <taxon>Spiralia</taxon>
        <taxon>Lophotrochozoa</taxon>
        <taxon>Platyhelminthes</taxon>
        <taxon>Trematoda</taxon>
        <taxon>Digenea</taxon>
        <taxon>Strigeidida</taxon>
        <taxon>Schistosomatoidea</taxon>
        <taxon>Schistosomatidae</taxon>
        <taxon>Trichobilharzia</taxon>
    </lineage>
</organism>
<reference evidence="6" key="1">
    <citation type="submission" date="2022-06" db="EMBL/GenBank/DDBJ databases">
        <authorList>
            <person name="Berger JAMES D."/>
            <person name="Berger JAMES D."/>
        </authorList>
    </citation>
    <scope>NUCLEOTIDE SEQUENCE [LARGE SCALE GENOMIC DNA]</scope>
</reference>
<proteinExistence type="predicted"/>
<comment type="subcellular location">
    <subcellularLocation>
        <location evidence="1">Nucleus</location>
    </subcellularLocation>
</comment>
<dbReference type="Proteomes" id="UP000050795">
    <property type="component" value="Unassembled WGS sequence"/>
</dbReference>
<reference evidence="7" key="2">
    <citation type="submission" date="2023-11" db="UniProtKB">
        <authorList>
            <consortium name="WormBaseParasite"/>
        </authorList>
    </citation>
    <scope>IDENTIFICATION</scope>
</reference>
<dbReference type="PROSITE" id="PS50888">
    <property type="entry name" value="BHLH"/>
    <property type="match status" value="1"/>
</dbReference>
<feature type="region of interest" description="Disordered" evidence="4">
    <location>
        <begin position="610"/>
        <end position="731"/>
    </location>
</feature>
<dbReference type="SMART" id="SM00520">
    <property type="entry name" value="BASIC"/>
    <property type="match status" value="1"/>
</dbReference>
<dbReference type="Gene3D" id="4.10.280.10">
    <property type="entry name" value="Helix-loop-helix DNA-binding domain"/>
    <property type="match status" value="1"/>
</dbReference>
<evidence type="ECO:0000256" key="2">
    <source>
        <dbReference type="ARBA" id="ARBA00023125"/>
    </source>
</evidence>
<dbReference type="GO" id="GO:0046983">
    <property type="term" value="F:protein dimerization activity"/>
    <property type="evidence" value="ECO:0007669"/>
    <property type="project" value="InterPro"/>
</dbReference>
<dbReference type="GO" id="GO:0005634">
    <property type="term" value="C:nucleus"/>
    <property type="evidence" value="ECO:0007669"/>
    <property type="project" value="UniProtKB-SubCell"/>
</dbReference>
<dbReference type="SUPFAM" id="SSF47459">
    <property type="entry name" value="HLH, helix-loop-helix DNA-binding domain"/>
    <property type="match status" value="1"/>
</dbReference>
<evidence type="ECO:0000256" key="3">
    <source>
        <dbReference type="ARBA" id="ARBA00023242"/>
    </source>
</evidence>
<evidence type="ECO:0000313" key="7">
    <source>
        <dbReference type="WBParaSite" id="TREG1_81630.1"/>
    </source>
</evidence>
<sequence length="1083" mass="119082">MNSTMIGEYEQLHHTFTHYNNNTTTTNNNTGNNNGSNASNETSSESCQLLNYPTQLINTTTTTAGAAAAAIAATTTSKQHFTHFTLPANHQIPLINDSYFSGENHSEYVNALDSHSNHYKVLSSPYCHLSNQYASDLEYAIGQHHYPVVTLNNNSVNNSFRCGNSFIPLINSSHYLSSSITSPPSSSSSLTKTPVTTTTSPQTMTAADTHQFLTNDDNDDQIGLPISSQFIPTSDDYNTLLPNDSELLKSSVLRHLDQYSQFVNQSPFQTLVHHLVANNNNSTTTKDNSSSNIDVPTDFHNNNNNNHDFSNSTYLHDQCVVEREFEKVTTGNTDSYLHQRKHQLQGQQSVPSMEYNAYLRNPQETIAYDPLKSAYPEDYAPIDRINYRIDNNNNKIMSAIPPAPATTTATTTEFIAAANWTPEKTTIYSPTQQHQQNHHRSDKYLTSVNHFTSTPLSEANFCHRDMNYNTSNLLHSTTPYRLLDSEVKHNLSRIPKSYDANDLVYCLPISTVTSSNTTTAACGVGGGAGENSLNLYNYAQVSFDGPSSTSSAASRSSGSLGNVSSNQSESNNSGKAISHRILDEFQAHTSSTGNNQFISQKSDIIMSTPTSYMANSNSNNGFPKAPSSLHNTSNMSTEKSEKYTNPNSNKSSTEAENVTGDKIPEQVGHDRQKPPVSLSTSLNTPVSLKRTKSIMQSDSTTSKLLRPSVHQQPLSPNSSSPSLLRKRGRHSHMKQPMMNLEKHHLGDGNLSGIQTNQSSMKTLPMKTNSCDESDSTSDDSDSDDETEETKEEHVIAPGSHGQCLLWACKACKKKTMQVDRRKAATMRERRRLRKVNEAFETLKRRTCANPNQRMPKVEILRNAIDYIENLEDMLQQNGVIPMGMTPLTTALNAITTSQNDTNNACNSSITTTGNNVNVYYSSASTKSKSTISNKYIKEGSDLPCSITNQSHAPNSCALSYSCSQDNSKLSNLRCDFNSENGNKHDSTDSLTDISLGSLPTECRPDEQMNSMTSSTCSLIPTSKDSTKLIDYNGYSHMSAWNMCAPYEVLGVGLKTGDPSQSIAENRTSSLRCTESVVIPLAGH</sequence>
<feature type="compositionally biased region" description="Low complexity" evidence="4">
    <location>
        <begin position="547"/>
        <end position="573"/>
    </location>
</feature>
<dbReference type="Pfam" id="PF01586">
    <property type="entry name" value="Basic"/>
    <property type="match status" value="1"/>
</dbReference>
<dbReference type="AlphaFoldDB" id="A0AA85KCM9"/>
<dbReference type="InterPro" id="IPR011598">
    <property type="entry name" value="bHLH_dom"/>
</dbReference>
<keyword evidence="6" id="KW-1185">Reference proteome</keyword>
<keyword evidence="2" id="KW-0238">DNA-binding</keyword>
<dbReference type="InterPro" id="IPR002546">
    <property type="entry name" value="MyoD_N"/>
</dbReference>
<feature type="compositionally biased region" description="Basic and acidic residues" evidence="4">
    <location>
        <begin position="662"/>
        <end position="673"/>
    </location>
</feature>
<name>A0AA85KCM9_TRIRE</name>
<evidence type="ECO:0000313" key="6">
    <source>
        <dbReference type="Proteomes" id="UP000050795"/>
    </source>
</evidence>
<dbReference type="InterPro" id="IPR036638">
    <property type="entry name" value="HLH_DNA-bd_sf"/>
</dbReference>
<dbReference type="PANTHER" id="PTHR11534:SF9">
    <property type="entry name" value="MYOGENIC-DETERMINATION PROTEIN"/>
    <property type="match status" value="1"/>
</dbReference>
<feature type="compositionally biased region" description="Low complexity" evidence="4">
    <location>
        <begin position="20"/>
        <end position="45"/>
    </location>
</feature>
<dbReference type="SMART" id="SM00353">
    <property type="entry name" value="HLH"/>
    <property type="match status" value="1"/>
</dbReference>
<dbReference type="Pfam" id="PF00010">
    <property type="entry name" value="HLH"/>
    <property type="match status" value="1"/>
</dbReference>
<accession>A0AA85KCM9</accession>
<dbReference type="CDD" id="cd19699">
    <property type="entry name" value="bHLH_TS_dMYOD_like"/>
    <property type="match status" value="1"/>
</dbReference>
<dbReference type="PANTHER" id="PTHR11534">
    <property type="entry name" value="MYOGENIC FACTOR"/>
    <property type="match status" value="1"/>
</dbReference>
<feature type="compositionally biased region" description="Acidic residues" evidence="4">
    <location>
        <begin position="771"/>
        <end position="789"/>
    </location>
</feature>